<dbReference type="AlphaFoldDB" id="A0A315WCB7"/>
<comment type="similarity">
    <text evidence="1">Belongs to the diacylglycerol acyltransferase family.</text>
</comment>
<protein>
    <submittedName>
        <fullName evidence="5">Uncharacterized protein</fullName>
    </submittedName>
</protein>
<evidence type="ECO:0000256" key="2">
    <source>
        <dbReference type="ARBA" id="ARBA00022679"/>
    </source>
</evidence>
<dbReference type="GO" id="GO:0008374">
    <property type="term" value="F:O-acyltransferase activity"/>
    <property type="evidence" value="ECO:0007669"/>
    <property type="project" value="InterPro"/>
</dbReference>
<evidence type="ECO:0000256" key="4">
    <source>
        <dbReference type="SAM" id="MobiDB-lite"/>
    </source>
</evidence>
<dbReference type="Pfam" id="PF03982">
    <property type="entry name" value="DAGAT"/>
    <property type="match status" value="1"/>
</dbReference>
<evidence type="ECO:0000313" key="6">
    <source>
        <dbReference type="Proteomes" id="UP000250572"/>
    </source>
</evidence>
<evidence type="ECO:0000256" key="1">
    <source>
        <dbReference type="ARBA" id="ARBA00005420"/>
    </source>
</evidence>
<gene>
    <name evidence="5" type="ORF">CCH79_00020680</name>
</gene>
<reference evidence="5 6" key="1">
    <citation type="journal article" date="2018" name="G3 (Bethesda)">
        <title>A High-Quality Reference Genome for the Invasive Mosquitofish Gambusia affinis Using a Chicago Library.</title>
        <authorList>
            <person name="Hoffberg S.L."/>
            <person name="Troendle N.J."/>
            <person name="Glenn T.C."/>
            <person name="Mahmud O."/>
            <person name="Louha S."/>
            <person name="Chalopin D."/>
            <person name="Bennetzen J.L."/>
            <person name="Mauricio R."/>
        </authorList>
    </citation>
    <scope>NUCLEOTIDE SEQUENCE [LARGE SCALE GENOMIC DNA]</scope>
    <source>
        <strain evidence="5">NE01/NJP1002.9</strain>
        <tissue evidence="5">Muscle</tissue>
    </source>
</reference>
<name>A0A315WCB7_GAMAF</name>
<sequence>MPLFHARGVFQYSFGLIPYRKPIHTVAEQRTGSDPVRFWWWKPSTVQFSAVKASDEIQSANQAAGKQSADHNGSGVSGTRTRWQSYEGEVLMFFQAIEVLVLLKQIHQVLQVNTVETIDVL</sequence>
<accession>A0A315WCB7</accession>
<dbReference type="EMBL" id="NHOQ01000041">
    <property type="protein sequence ID" value="PWA33440.1"/>
    <property type="molecule type" value="Genomic_DNA"/>
</dbReference>
<organism evidence="5 6">
    <name type="scientific">Gambusia affinis</name>
    <name type="common">Western mosquitofish</name>
    <name type="synonym">Heterandria affinis</name>
    <dbReference type="NCBI Taxonomy" id="33528"/>
    <lineage>
        <taxon>Eukaryota</taxon>
        <taxon>Metazoa</taxon>
        <taxon>Chordata</taxon>
        <taxon>Craniata</taxon>
        <taxon>Vertebrata</taxon>
        <taxon>Euteleostomi</taxon>
        <taxon>Actinopterygii</taxon>
        <taxon>Neopterygii</taxon>
        <taxon>Teleostei</taxon>
        <taxon>Neoteleostei</taxon>
        <taxon>Acanthomorphata</taxon>
        <taxon>Ovalentaria</taxon>
        <taxon>Atherinomorphae</taxon>
        <taxon>Cyprinodontiformes</taxon>
        <taxon>Poeciliidae</taxon>
        <taxon>Poeciliinae</taxon>
        <taxon>Gambusia</taxon>
    </lineage>
</organism>
<keyword evidence="2" id="KW-0808">Transferase</keyword>
<keyword evidence="6" id="KW-1185">Reference proteome</keyword>
<comment type="caution">
    <text evidence="5">The sequence shown here is derived from an EMBL/GenBank/DDBJ whole genome shotgun (WGS) entry which is preliminary data.</text>
</comment>
<evidence type="ECO:0000256" key="3">
    <source>
        <dbReference type="ARBA" id="ARBA00023315"/>
    </source>
</evidence>
<feature type="region of interest" description="Disordered" evidence="4">
    <location>
        <begin position="61"/>
        <end position="80"/>
    </location>
</feature>
<dbReference type="Proteomes" id="UP000250572">
    <property type="component" value="Unassembled WGS sequence"/>
</dbReference>
<evidence type="ECO:0000313" key="5">
    <source>
        <dbReference type="EMBL" id="PWA33440.1"/>
    </source>
</evidence>
<proteinExistence type="inferred from homology"/>
<keyword evidence="3" id="KW-0012">Acyltransferase</keyword>
<dbReference type="InterPro" id="IPR007130">
    <property type="entry name" value="DAGAT"/>
</dbReference>